<feature type="transmembrane region" description="Helical" evidence="1">
    <location>
        <begin position="135"/>
        <end position="156"/>
    </location>
</feature>
<keyword evidence="1" id="KW-0812">Transmembrane</keyword>
<accession>A0A5K1V3V8</accession>
<dbReference type="VEuPathDB" id="AmoebaDB:KM1_159170"/>
<reference evidence="2 3" key="1">
    <citation type="submission" date="2016-05" db="EMBL/GenBank/DDBJ databases">
        <title>First whole genome sequencing of Entamoeba histolytica HM1:IMSS-clone-6.</title>
        <authorList>
            <person name="Mukherjee Avik.K."/>
            <person name="Izumyama S."/>
            <person name="Nakada-Tsukui K."/>
            <person name="Nozaki T."/>
        </authorList>
    </citation>
    <scope>NUCLEOTIDE SEQUENCE [LARGE SCALE GENOMIC DNA]</scope>
    <source>
        <strain evidence="2 3">HM1:IMSS clone 6</strain>
    </source>
</reference>
<feature type="transmembrane region" description="Helical" evidence="1">
    <location>
        <begin position="100"/>
        <end position="123"/>
    </location>
</feature>
<proteinExistence type="predicted"/>
<dbReference type="Proteomes" id="UP000078387">
    <property type="component" value="Unassembled WGS sequence"/>
</dbReference>
<dbReference type="EMBL" id="BDEQ01000001">
    <property type="protein sequence ID" value="GAT97662.1"/>
    <property type="molecule type" value="Genomic_DNA"/>
</dbReference>
<keyword evidence="1" id="KW-0472">Membrane</keyword>
<comment type="caution">
    <text evidence="2">The sequence shown here is derived from an EMBL/GenBank/DDBJ whole genome shotgun (WGS) entry which is preliminary data.</text>
</comment>
<dbReference type="OMA" id="FGCLINT"/>
<feature type="transmembrane region" description="Helical" evidence="1">
    <location>
        <begin position="9"/>
        <end position="31"/>
    </location>
</feature>
<gene>
    <name evidence="2" type="ORF">CL6EHI_119510</name>
</gene>
<dbReference type="VEuPathDB" id="AmoebaDB:EHI5A_127980"/>
<dbReference type="VEuPathDB" id="AmoebaDB:EHI8A_089800"/>
<evidence type="ECO:0000313" key="3">
    <source>
        <dbReference type="Proteomes" id="UP000078387"/>
    </source>
</evidence>
<feature type="transmembrane region" description="Helical" evidence="1">
    <location>
        <begin position="71"/>
        <end position="88"/>
    </location>
</feature>
<name>A0A5K1V3V8_ENTHI</name>
<dbReference type="VEuPathDB" id="AmoebaDB:EHI_119510"/>
<keyword evidence="1" id="KW-1133">Transmembrane helix</keyword>
<protein>
    <submittedName>
        <fullName evidence="2">Uncharacterized protein</fullName>
    </submittedName>
</protein>
<evidence type="ECO:0000313" key="2">
    <source>
        <dbReference type="EMBL" id="GAT97662.1"/>
    </source>
</evidence>
<dbReference type="VEuPathDB" id="AmoebaDB:EHI7A_087120"/>
<evidence type="ECO:0000256" key="1">
    <source>
        <dbReference type="SAM" id="Phobius"/>
    </source>
</evidence>
<dbReference type="AlphaFoldDB" id="A0A5K1V3V8"/>
<sequence>MTENKDKICLYCSQVVSFSFCQIALSLSIQLNLHYYLKRFDSALQRILISTLFCCLINTMDDLIFKGILTIYWKTIIIQVLIASVLQIESFTKWLQNTPIITDIFSIISSLEIATCLVSKYILRIRDGQCTIICFLNALFASYGTGAYLTILKLIFGVPLPKKGGRMIPSDFINGLLFLIIFHSVYSWTSSFFVEILTILFAIEKAANSIILRHYGFSIIDSFL</sequence>
<feature type="transmembrane region" description="Helical" evidence="1">
    <location>
        <begin position="176"/>
        <end position="203"/>
    </location>
</feature>
<organism evidence="2 3">
    <name type="scientific">Entamoeba histolytica</name>
    <dbReference type="NCBI Taxonomy" id="5759"/>
    <lineage>
        <taxon>Eukaryota</taxon>
        <taxon>Amoebozoa</taxon>
        <taxon>Evosea</taxon>
        <taxon>Archamoebae</taxon>
        <taxon>Mastigamoebida</taxon>
        <taxon>Entamoebidae</taxon>
        <taxon>Entamoeba</taxon>
    </lineage>
</organism>